<evidence type="ECO:0000313" key="1">
    <source>
        <dbReference type="EMBL" id="MFD1320723.1"/>
    </source>
</evidence>
<name>A0ABW3YCB4_9ACTN</name>
<dbReference type="Proteomes" id="UP001597260">
    <property type="component" value="Unassembled WGS sequence"/>
</dbReference>
<dbReference type="RefSeq" id="WP_377568001.1">
    <property type="nucleotide sequence ID" value="NZ_JBHTMP010000007.1"/>
</dbReference>
<dbReference type="EMBL" id="JBHTMP010000007">
    <property type="protein sequence ID" value="MFD1320723.1"/>
    <property type="molecule type" value="Genomic_DNA"/>
</dbReference>
<evidence type="ECO:0000313" key="2">
    <source>
        <dbReference type="Proteomes" id="UP001597260"/>
    </source>
</evidence>
<keyword evidence="2" id="KW-1185">Reference proteome</keyword>
<comment type="caution">
    <text evidence="1">The sequence shown here is derived from an EMBL/GenBank/DDBJ whole genome shotgun (WGS) entry which is preliminary data.</text>
</comment>
<proteinExistence type="predicted"/>
<protein>
    <submittedName>
        <fullName evidence="1">Uncharacterized protein</fullName>
    </submittedName>
</protein>
<organism evidence="1 2">
    <name type="scientific">Micromonospora sonneratiae</name>
    <dbReference type="NCBI Taxonomy" id="1184706"/>
    <lineage>
        <taxon>Bacteria</taxon>
        <taxon>Bacillati</taxon>
        <taxon>Actinomycetota</taxon>
        <taxon>Actinomycetes</taxon>
        <taxon>Micromonosporales</taxon>
        <taxon>Micromonosporaceae</taxon>
        <taxon>Micromonospora</taxon>
    </lineage>
</organism>
<gene>
    <name evidence="1" type="ORF">ACFQ4H_06420</name>
</gene>
<accession>A0ABW3YCB4</accession>
<reference evidence="2" key="1">
    <citation type="journal article" date="2019" name="Int. J. Syst. Evol. Microbiol.">
        <title>The Global Catalogue of Microorganisms (GCM) 10K type strain sequencing project: providing services to taxonomists for standard genome sequencing and annotation.</title>
        <authorList>
            <consortium name="The Broad Institute Genomics Platform"/>
            <consortium name="The Broad Institute Genome Sequencing Center for Infectious Disease"/>
            <person name="Wu L."/>
            <person name="Ma J."/>
        </authorList>
    </citation>
    <scope>NUCLEOTIDE SEQUENCE [LARGE SCALE GENOMIC DNA]</scope>
    <source>
        <strain evidence="2">JCM 31037</strain>
    </source>
</reference>
<sequence length="128" mass="13503">MDDPVLAAIATALATSAVTELTAGGKAAFNALVRLVRRKAAEQPETGNALVAAQDDPSDKHRLAELNAALAAAAQNDRTFAIELHRLWNEIRAGRPQEDHSETRNTISGPVTGQVVQARDIHGGVSFG</sequence>